<keyword evidence="3 4" id="KW-0067">ATP-binding</keyword>
<dbReference type="Gene3D" id="3.30.1490.20">
    <property type="entry name" value="ATP-grasp fold, A domain"/>
    <property type="match status" value="1"/>
</dbReference>
<accession>A0A8G1ZPC7</accession>
<dbReference type="AlphaFoldDB" id="A0A8G1ZPC7"/>
<dbReference type="Proteomes" id="UP000292693">
    <property type="component" value="Unassembled WGS sequence"/>
</dbReference>
<reference evidence="6 7" key="1">
    <citation type="submission" date="2017-12" db="EMBL/GenBank/DDBJ databases">
        <title>Population genomics insights into the ecological differentiation and adaptive evolution in streptomycetes.</title>
        <authorList>
            <person name="Li Y."/>
            <person name="Huang Y."/>
        </authorList>
    </citation>
    <scope>NUCLEOTIDE SEQUENCE [LARGE SCALE GENOMIC DNA]</scope>
    <source>
        <strain evidence="6 7">NBRC 100770</strain>
    </source>
</reference>
<name>A0A8G1ZPC7_9ACTN</name>
<keyword evidence="2 4" id="KW-0547">Nucleotide-binding</keyword>
<comment type="caution">
    <text evidence="6">The sequence shown here is derived from an EMBL/GenBank/DDBJ whole genome shotgun (WGS) entry which is preliminary data.</text>
</comment>
<evidence type="ECO:0000259" key="5">
    <source>
        <dbReference type="PROSITE" id="PS50975"/>
    </source>
</evidence>
<evidence type="ECO:0000256" key="3">
    <source>
        <dbReference type="ARBA" id="ARBA00022840"/>
    </source>
</evidence>
<keyword evidence="1" id="KW-0436">Ligase</keyword>
<dbReference type="PANTHER" id="PTHR43585">
    <property type="entry name" value="FUMIPYRROLE BIOSYNTHESIS PROTEIN C"/>
    <property type="match status" value="1"/>
</dbReference>
<dbReference type="EMBL" id="PKLL01000025">
    <property type="protein sequence ID" value="RZE18710.1"/>
    <property type="molecule type" value="Genomic_DNA"/>
</dbReference>
<organism evidence="6 7">
    <name type="scientific">Streptomyces albidoflavus</name>
    <dbReference type="NCBI Taxonomy" id="1886"/>
    <lineage>
        <taxon>Bacteria</taxon>
        <taxon>Bacillati</taxon>
        <taxon>Actinomycetota</taxon>
        <taxon>Actinomycetes</taxon>
        <taxon>Kitasatosporales</taxon>
        <taxon>Streptomycetaceae</taxon>
        <taxon>Streptomyces</taxon>
        <taxon>Streptomyces albidoflavus group</taxon>
    </lineage>
</organism>
<sequence>MSAQDQGELLLVGVGFMGRPYAAAARRLGLRVRAVETQHWTGAIAHLVDSVEPSLGQYGSLDELWAETVHAAVVKSRPTGIFGFTESHVLGAALAQDHFGLPGPSLQAAVISRNKALQRGRFAAHGIGQPAYRLTDDLASTAEWAATHFPVVVKPLSSAGSVGVELVADADAFEAAAHRRAAEGPLLVEKALDGPEYSWEALVRDGEVWFANLTAKETTGPPHFVEVTHRTAPPLPDRDARLVAELGRSVLTAIGMRTGIVHLEFRLTDTGPAVMEVAVRTPGDFLMELCSLTYDIDWFELVVRLATGMDLPPAPESPTRYAASHFVISDPGKVISTDGLPEVLAHPAVVDAAFKITPGDTVAPTSSSLQRTGHAIIAADTPEEREEALKFVRETLRVRTEAGVGEG</sequence>
<gene>
    <name evidence="6" type="ORF">C0Q92_21670</name>
</gene>
<evidence type="ECO:0000256" key="4">
    <source>
        <dbReference type="PROSITE-ProRule" id="PRU00409"/>
    </source>
</evidence>
<feature type="domain" description="ATP-grasp" evidence="5">
    <location>
        <begin position="119"/>
        <end position="307"/>
    </location>
</feature>
<evidence type="ECO:0000256" key="2">
    <source>
        <dbReference type="ARBA" id="ARBA00022741"/>
    </source>
</evidence>
<dbReference type="InterPro" id="IPR013815">
    <property type="entry name" value="ATP_grasp_subdomain_1"/>
</dbReference>
<evidence type="ECO:0000313" key="7">
    <source>
        <dbReference type="Proteomes" id="UP000292693"/>
    </source>
</evidence>
<dbReference type="GO" id="GO:0016874">
    <property type="term" value="F:ligase activity"/>
    <property type="evidence" value="ECO:0007669"/>
    <property type="project" value="UniProtKB-KW"/>
</dbReference>
<dbReference type="SUPFAM" id="SSF56059">
    <property type="entry name" value="Glutathione synthetase ATP-binding domain-like"/>
    <property type="match status" value="1"/>
</dbReference>
<evidence type="ECO:0000313" key="6">
    <source>
        <dbReference type="EMBL" id="RZE18710.1"/>
    </source>
</evidence>
<protein>
    <submittedName>
        <fullName evidence="6">ATP-grasp domain-containing protein</fullName>
    </submittedName>
</protein>
<evidence type="ECO:0000256" key="1">
    <source>
        <dbReference type="ARBA" id="ARBA00022598"/>
    </source>
</evidence>
<dbReference type="Pfam" id="PF13535">
    <property type="entry name" value="ATP-grasp_4"/>
    <property type="match status" value="1"/>
</dbReference>
<dbReference type="InterPro" id="IPR011761">
    <property type="entry name" value="ATP-grasp"/>
</dbReference>
<dbReference type="PROSITE" id="PS50975">
    <property type="entry name" value="ATP_GRASP"/>
    <property type="match status" value="1"/>
</dbReference>
<dbReference type="InterPro" id="IPR040570">
    <property type="entry name" value="LAL_C2"/>
</dbReference>
<dbReference type="GO" id="GO:0046872">
    <property type="term" value="F:metal ion binding"/>
    <property type="evidence" value="ECO:0007669"/>
    <property type="project" value="InterPro"/>
</dbReference>
<dbReference type="Pfam" id="PF18603">
    <property type="entry name" value="LAL_C2"/>
    <property type="match status" value="1"/>
</dbReference>
<dbReference type="InterPro" id="IPR052032">
    <property type="entry name" value="ATP-dep_AA_Ligase"/>
</dbReference>
<dbReference type="PANTHER" id="PTHR43585:SF2">
    <property type="entry name" value="ATP-GRASP ENZYME FSQD"/>
    <property type="match status" value="1"/>
</dbReference>
<proteinExistence type="predicted"/>
<dbReference type="RefSeq" id="WP_030309359.1">
    <property type="nucleotide sequence ID" value="NZ_JOII01000026.1"/>
</dbReference>
<dbReference type="Gene3D" id="3.40.50.20">
    <property type="match status" value="1"/>
</dbReference>
<dbReference type="Gene3D" id="3.30.470.20">
    <property type="entry name" value="ATP-grasp fold, B domain"/>
    <property type="match status" value="1"/>
</dbReference>
<dbReference type="GO" id="GO:0005524">
    <property type="term" value="F:ATP binding"/>
    <property type="evidence" value="ECO:0007669"/>
    <property type="project" value="UniProtKB-UniRule"/>
</dbReference>